<accession>A0A8B3CPE1</accession>
<evidence type="ECO:0000313" key="2">
    <source>
        <dbReference type="EMBL" id="RHX84407.1"/>
    </source>
</evidence>
<sequence length="66" mass="7385">MRFKSACESGNDPTRIATSFHGKNGRSYACVSYKKNPKKHSEDSSSRTVLERKGKGKRGLKPEKNI</sequence>
<evidence type="ECO:0000256" key="1">
    <source>
        <dbReference type="SAM" id="MobiDB-lite"/>
    </source>
</evidence>
<dbReference type="Proteomes" id="UP000266669">
    <property type="component" value="Unassembled WGS sequence"/>
</dbReference>
<proteinExistence type="predicted"/>
<gene>
    <name evidence="2" type="ORF">DLM78_16840</name>
</gene>
<comment type="caution">
    <text evidence="2">The sequence shown here is derived from an EMBL/GenBank/DDBJ whole genome shotgun (WGS) entry which is preliminary data.</text>
</comment>
<evidence type="ECO:0000313" key="3">
    <source>
        <dbReference type="Proteomes" id="UP000266669"/>
    </source>
</evidence>
<organism evidence="2 3">
    <name type="scientific">Leptospira stimsonii</name>
    <dbReference type="NCBI Taxonomy" id="2202203"/>
    <lineage>
        <taxon>Bacteria</taxon>
        <taxon>Pseudomonadati</taxon>
        <taxon>Spirochaetota</taxon>
        <taxon>Spirochaetia</taxon>
        <taxon>Leptospirales</taxon>
        <taxon>Leptospiraceae</taxon>
        <taxon>Leptospira</taxon>
    </lineage>
</organism>
<dbReference type="AlphaFoldDB" id="A0A8B3CPE1"/>
<feature type="region of interest" description="Disordered" evidence="1">
    <location>
        <begin position="1"/>
        <end position="66"/>
    </location>
</feature>
<feature type="compositionally biased region" description="Basic and acidic residues" evidence="1">
    <location>
        <begin position="39"/>
        <end position="53"/>
    </location>
</feature>
<protein>
    <submittedName>
        <fullName evidence="2">Uncharacterized protein</fullName>
    </submittedName>
</protein>
<dbReference type="EMBL" id="QHCS01000005">
    <property type="protein sequence ID" value="RHX84407.1"/>
    <property type="molecule type" value="Genomic_DNA"/>
</dbReference>
<name>A0A8B3CPE1_9LEPT</name>
<reference evidence="3" key="1">
    <citation type="submission" date="2018-05" db="EMBL/GenBank/DDBJ databases">
        <title>Leptospira yasudae sp. nov. and Leptospira stimsonii sp. nov., two pathogenic species of the genus Leptospira isolated from environmental sources.</title>
        <authorList>
            <person name="Casanovas-Massana A."/>
            <person name="Hamond C."/>
            <person name="Santos L.A."/>
            <person name="Hacker K.P."/>
            <person name="Balassiano I."/>
            <person name="Medeiros M.A."/>
            <person name="Reis M.G."/>
            <person name="Ko A.I."/>
            <person name="Wunder E.A."/>
        </authorList>
    </citation>
    <scope>NUCLEOTIDE SEQUENCE [LARGE SCALE GENOMIC DNA]</scope>
    <source>
        <strain evidence="3">AMB6-RJ</strain>
    </source>
</reference>